<feature type="region of interest" description="Disordered" evidence="1">
    <location>
        <begin position="135"/>
        <end position="187"/>
    </location>
</feature>
<feature type="compositionally biased region" description="Basic residues" evidence="1">
    <location>
        <begin position="161"/>
        <end position="181"/>
    </location>
</feature>
<feature type="compositionally biased region" description="Basic residues" evidence="1">
    <location>
        <begin position="279"/>
        <end position="292"/>
    </location>
</feature>
<dbReference type="EMBL" id="JAMYWD010000009">
    <property type="protein sequence ID" value="KAJ4961277.1"/>
    <property type="molecule type" value="Genomic_DNA"/>
</dbReference>
<evidence type="ECO:0000313" key="5">
    <source>
        <dbReference type="Proteomes" id="UP001141806"/>
    </source>
</evidence>
<dbReference type="AlphaFoldDB" id="A0A9Q0K3A6"/>
<name>A0A9Q0K3A6_9MAGN</name>
<protein>
    <recommendedName>
        <fullName evidence="6">Coilin</fullName>
    </recommendedName>
</protein>
<organism evidence="4 5">
    <name type="scientific">Protea cynaroides</name>
    <dbReference type="NCBI Taxonomy" id="273540"/>
    <lineage>
        <taxon>Eukaryota</taxon>
        <taxon>Viridiplantae</taxon>
        <taxon>Streptophyta</taxon>
        <taxon>Embryophyta</taxon>
        <taxon>Tracheophyta</taxon>
        <taxon>Spermatophyta</taxon>
        <taxon>Magnoliopsida</taxon>
        <taxon>Proteales</taxon>
        <taxon>Proteaceae</taxon>
        <taxon>Protea</taxon>
    </lineage>
</organism>
<feature type="compositionally biased region" description="Basic and acidic residues" evidence="1">
    <location>
        <begin position="241"/>
        <end position="268"/>
    </location>
</feature>
<keyword evidence="5" id="KW-1185">Reference proteome</keyword>
<feature type="region of interest" description="Disordered" evidence="1">
    <location>
        <begin position="361"/>
        <end position="418"/>
    </location>
</feature>
<dbReference type="GO" id="GO:0030620">
    <property type="term" value="F:U2 snRNA binding"/>
    <property type="evidence" value="ECO:0007669"/>
    <property type="project" value="TreeGrafter"/>
</dbReference>
<dbReference type="PANTHER" id="PTHR15197">
    <property type="entry name" value="COILIN P80"/>
    <property type="match status" value="1"/>
</dbReference>
<dbReference type="InterPro" id="IPR031722">
    <property type="entry name" value="Coilin_N"/>
</dbReference>
<feature type="domain" description="Coilin tudor" evidence="3">
    <location>
        <begin position="420"/>
        <end position="521"/>
    </location>
</feature>
<accession>A0A9Q0K3A6</accession>
<evidence type="ECO:0000259" key="2">
    <source>
        <dbReference type="Pfam" id="PF15862"/>
    </source>
</evidence>
<dbReference type="InterPro" id="IPR056398">
    <property type="entry name" value="Tudor_Coilin"/>
</dbReference>
<dbReference type="GO" id="GO:0015030">
    <property type="term" value="C:Cajal body"/>
    <property type="evidence" value="ECO:0007669"/>
    <property type="project" value="TreeGrafter"/>
</dbReference>
<dbReference type="Pfam" id="PF15862">
    <property type="entry name" value="Coilin_N"/>
    <property type="match status" value="1"/>
</dbReference>
<evidence type="ECO:0000259" key="3">
    <source>
        <dbReference type="Pfam" id="PF23086"/>
    </source>
</evidence>
<sequence>MESVRLRLLFDDRHLLSNSLKLEGLKRSWLLLRPELETISGLASHVAKTFHLEDACPNGLVLSMDGFVLPPFESTHVLKDKDIIRVKRKRVTSTDVIRVNDETNSVEDSEIMEKQPVLTGAKPLAIEFEREAGGYQSENEEDEHDGAAYPLPEEKISGGKRTSKKRKPSKEHTNPKRKKAKSTSNEKCPLVPDAVEYDVCMEQNGSLHPKGVFTKKSSHKKDKLSNVNAISSRECSSKVAVEVHKAGESTPRKDRCDQPQESGTEHVDISNAANGTKKFPSRSARRKKAKRQWLREVKSQEREEHGETGQINQCHAPGEGNQEKFTEHQQPYENSDTDDEIIPVVVRPGHIRFEPIDEGQILQQNKDEGSFQWNGTTSKKKGQKWGLEKTLSCRKKDDDQGVNQDSTENLTKEGEPVHDSMDFDSLAPFSNPPKEGDVIAYRLVELSSSWCPELSSFRVGKVSWYDSGSNKVMLIPVPGYPIGERLDEDDSEMQPDSSLYREDGSLEIDFASLVDVRIIYHGNPNPAAVGAGTEVHTSNHEAVPGVVPNGNTEDKDTPATGNGGQGNLWEEFSQALCKKRAQLLQDRWTKNESSGKGGWSFKALRSSALGPTMAILRAQKEIASFQGIPKVFILHPKAREGPQRDCLLSMV</sequence>
<gene>
    <name evidence="4" type="ORF">NE237_021187</name>
</gene>
<dbReference type="PANTHER" id="PTHR15197:SF0">
    <property type="entry name" value="COILIN"/>
    <property type="match status" value="1"/>
</dbReference>
<dbReference type="Pfam" id="PF23086">
    <property type="entry name" value="Tudor_Coilin"/>
    <property type="match status" value="1"/>
</dbReference>
<feature type="compositionally biased region" description="Polar residues" evidence="1">
    <location>
        <begin position="225"/>
        <end position="234"/>
    </location>
</feature>
<reference evidence="4" key="1">
    <citation type="journal article" date="2023" name="Plant J.">
        <title>The genome of the king protea, Protea cynaroides.</title>
        <authorList>
            <person name="Chang J."/>
            <person name="Duong T.A."/>
            <person name="Schoeman C."/>
            <person name="Ma X."/>
            <person name="Roodt D."/>
            <person name="Barker N."/>
            <person name="Li Z."/>
            <person name="Van de Peer Y."/>
            <person name="Mizrachi E."/>
        </authorList>
    </citation>
    <scope>NUCLEOTIDE SEQUENCE</scope>
    <source>
        <tissue evidence="4">Young leaves</tissue>
    </source>
</reference>
<dbReference type="GO" id="GO:0000387">
    <property type="term" value="P:spliceosomal snRNP assembly"/>
    <property type="evidence" value="ECO:0007669"/>
    <property type="project" value="TreeGrafter"/>
</dbReference>
<evidence type="ECO:0000256" key="1">
    <source>
        <dbReference type="SAM" id="MobiDB-lite"/>
    </source>
</evidence>
<evidence type="ECO:0000313" key="4">
    <source>
        <dbReference type="EMBL" id="KAJ4961277.1"/>
    </source>
</evidence>
<feature type="region of interest" description="Disordered" evidence="1">
    <location>
        <begin position="544"/>
        <end position="565"/>
    </location>
</feature>
<dbReference type="InterPro" id="IPR024822">
    <property type="entry name" value="Coilin"/>
</dbReference>
<dbReference type="OrthoDB" id="74813at2759"/>
<feature type="compositionally biased region" description="Basic and acidic residues" evidence="1">
    <location>
        <begin position="293"/>
        <end position="307"/>
    </location>
</feature>
<dbReference type="Proteomes" id="UP001141806">
    <property type="component" value="Unassembled WGS sequence"/>
</dbReference>
<feature type="region of interest" description="Disordered" evidence="1">
    <location>
        <begin position="205"/>
        <end position="335"/>
    </location>
</feature>
<dbReference type="GO" id="GO:0030619">
    <property type="term" value="F:U1 snRNA binding"/>
    <property type="evidence" value="ECO:0007669"/>
    <property type="project" value="TreeGrafter"/>
</dbReference>
<comment type="caution">
    <text evidence="4">The sequence shown here is derived from an EMBL/GenBank/DDBJ whole genome shotgun (WGS) entry which is preliminary data.</text>
</comment>
<evidence type="ECO:0008006" key="6">
    <source>
        <dbReference type="Google" id="ProtNLM"/>
    </source>
</evidence>
<proteinExistence type="predicted"/>
<feature type="domain" description="Coilin N-terminal" evidence="2">
    <location>
        <begin position="4"/>
        <end position="183"/>
    </location>
</feature>